<dbReference type="InterPro" id="IPR023214">
    <property type="entry name" value="HAD_sf"/>
</dbReference>
<dbReference type="SUPFAM" id="SSF56784">
    <property type="entry name" value="HAD-like"/>
    <property type="match status" value="1"/>
</dbReference>
<evidence type="ECO:0000259" key="2">
    <source>
        <dbReference type="PROSITE" id="PS50969"/>
    </source>
</evidence>
<comment type="subcellular location">
    <subcellularLocation>
        <location evidence="1">Mitochondrion inner membrane</location>
        <topology evidence="1">Single-pass membrane protein</topology>
    </subcellularLocation>
</comment>
<comment type="function">
    <text evidence="1">Essential component of the TIM23 complex, a complex that mediates the translocation of transit peptide-containing proteins across the mitochondrial inner membrane.</text>
</comment>
<dbReference type="EMBL" id="KN818297">
    <property type="protein sequence ID" value="KIL60524.1"/>
    <property type="molecule type" value="Genomic_DNA"/>
</dbReference>
<dbReference type="GO" id="GO:0005744">
    <property type="term" value="C:TIM23 mitochondrial import inner membrane translocase complex"/>
    <property type="evidence" value="ECO:0007669"/>
    <property type="project" value="UniProtKB-UniRule"/>
</dbReference>
<keyword evidence="4" id="KW-1185">Reference proteome</keyword>
<comment type="similarity">
    <text evidence="1">Belongs to the TIM50 family.</text>
</comment>
<name>A0A0C2T247_AMAMK</name>
<dbReference type="Proteomes" id="UP000054549">
    <property type="component" value="Unassembled WGS sequence"/>
</dbReference>
<dbReference type="Gene3D" id="3.40.50.1000">
    <property type="entry name" value="HAD superfamily/HAD-like"/>
    <property type="match status" value="1"/>
</dbReference>
<dbReference type="PROSITE" id="PS50969">
    <property type="entry name" value="FCP1"/>
    <property type="match status" value="1"/>
</dbReference>
<dbReference type="PANTHER" id="PTHR12210">
    <property type="entry name" value="DULLARD PROTEIN PHOSPHATASE"/>
    <property type="match status" value="1"/>
</dbReference>
<comment type="subunit">
    <text evidence="1">Component of the TIM23 complex.</text>
</comment>
<dbReference type="AlphaFoldDB" id="A0A0C2T247"/>
<proteinExistence type="inferred from homology"/>
<reference evidence="3 4" key="1">
    <citation type="submission" date="2014-04" db="EMBL/GenBank/DDBJ databases">
        <title>Evolutionary Origins and Diversification of the Mycorrhizal Mutualists.</title>
        <authorList>
            <consortium name="DOE Joint Genome Institute"/>
            <consortium name="Mycorrhizal Genomics Consortium"/>
            <person name="Kohler A."/>
            <person name="Kuo A."/>
            <person name="Nagy L.G."/>
            <person name="Floudas D."/>
            <person name="Copeland A."/>
            <person name="Barry K.W."/>
            <person name="Cichocki N."/>
            <person name="Veneault-Fourrey C."/>
            <person name="LaButti K."/>
            <person name="Lindquist E.A."/>
            <person name="Lipzen A."/>
            <person name="Lundell T."/>
            <person name="Morin E."/>
            <person name="Murat C."/>
            <person name="Riley R."/>
            <person name="Ohm R."/>
            <person name="Sun H."/>
            <person name="Tunlid A."/>
            <person name="Henrissat B."/>
            <person name="Grigoriev I.V."/>
            <person name="Hibbett D.S."/>
            <person name="Martin F."/>
        </authorList>
    </citation>
    <scope>NUCLEOTIDE SEQUENCE [LARGE SCALE GENOMIC DNA]</scope>
    <source>
        <strain evidence="3 4">Koide BX008</strain>
    </source>
</reference>
<dbReference type="InParanoid" id="A0A0C2T247"/>
<evidence type="ECO:0000313" key="3">
    <source>
        <dbReference type="EMBL" id="KIL60524.1"/>
    </source>
</evidence>
<protein>
    <recommendedName>
        <fullName evidence="1">Mitochondrial import inner membrane translocase subunit TIM50</fullName>
    </recommendedName>
</protein>
<keyword evidence="1" id="KW-0496">Mitochondrion</keyword>
<keyword evidence="1" id="KW-0811">Translocation</keyword>
<keyword evidence="1" id="KW-0809">Transit peptide</keyword>
<dbReference type="InterPro" id="IPR050365">
    <property type="entry name" value="TIM50"/>
</dbReference>
<dbReference type="InterPro" id="IPR004274">
    <property type="entry name" value="FCP1_dom"/>
</dbReference>
<dbReference type="OrthoDB" id="1711508at2759"/>
<organism evidence="3 4">
    <name type="scientific">Amanita muscaria (strain Koide BX008)</name>
    <dbReference type="NCBI Taxonomy" id="946122"/>
    <lineage>
        <taxon>Eukaryota</taxon>
        <taxon>Fungi</taxon>
        <taxon>Dikarya</taxon>
        <taxon>Basidiomycota</taxon>
        <taxon>Agaricomycotina</taxon>
        <taxon>Agaricomycetes</taxon>
        <taxon>Agaricomycetidae</taxon>
        <taxon>Agaricales</taxon>
        <taxon>Pluteineae</taxon>
        <taxon>Amanitaceae</taxon>
        <taxon>Amanita</taxon>
    </lineage>
</organism>
<dbReference type="HOGENOM" id="CLU_018875_2_0_1"/>
<dbReference type="InterPro" id="IPR036412">
    <property type="entry name" value="HAD-like_sf"/>
</dbReference>
<sequence>MPSRRKYHTAASKPTAKYLRACAKTDIPNASARKLVILDLNGTLLFRSQSQRGSSRTVYTRPYMPSFREYLFHSETRSWLDTMIWSSAQPHNVAIMVQACFGSDKDKLIQIWARDRMKLDESSYNQKVQTIKDLDQVWQHSKTTSSLPQHSVYSTVLFDDSMKKAVLQPYNHIALKEYDNEMRRKDFSLTSSSSHPLTVLDKHDTSLLALVGILEDLRSQENVAKWIKDGHIIPQDAQAPSSIDKWFESDHNMQHWTLKGRNALDRLGILIQANVK</sequence>
<dbReference type="SMART" id="SM00577">
    <property type="entry name" value="CPDc"/>
    <property type="match status" value="1"/>
</dbReference>
<evidence type="ECO:0000256" key="1">
    <source>
        <dbReference type="RuleBase" id="RU365079"/>
    </source>
</evidence>
<accession>A0A0C2T247</accession>
<keyword evidence="1" id="KW-0813">Transport</keyword>
<dbReference type="GO" id="GO:0015031">
    <property type="term" value="P:protein transport"/>
    <property type="evidence" value="ECO:0007669"/>
    <property type="project" value="UniProtKB-KW"/>
</dbReference>
<feature type="domain" description="FCP1 homology" evidence="2">
    <location>
        <begin position="29"/>
        <end position="200"/>
    </location>
</feature>
<dbReference type="Pfam" id="PF03031">
    <property type="entry name" value="NIF"/>
    <property type="match status" value="1"/>
</dbReference>
<dbReference type="STRING" id="946122.A0A0C2T247"/>
<keyword evidence="1" id="KW-0653">Protein transport</keyword>
<gene>
    <name evidence="3" type="ORF">M378DRAFT_14082</name>
</gene>
<evidence type="ECO:0000313" key="4">
    <source>
        <dbReference type="Proteomes" id="UP000054549"/>
    </source>
</evidence>